<evidence type="ECO:0000313" key="3">
    <source>
        <dbReference type="Proteomes" id="UP000664382"/>
    </source>
</evidence>
<evidence type="ECO:0000313" key="2">
    <source>
        <dbReference type="EMBL" id="MBO1900670.1"/>
    </source>
</evidence>
<dbReference type="InterPro" id="IPR008579">
    <property type="entry name" value="UGlyAH_Cupin_dom"/>
</dbReference>
<gene>
    <name evidence="2" type="ORF">J4H92_01755</name>
</gene>
<dbReference type="PANTHER" id="PTHR40943">
    <property type="entry name" value="CYTOPLASMIC PROTEIN-RELATED"/>
    <property type="match status" value="1"/>
</dbReference>
<protein>
    <submittedName>
        <fullName evidence="2">Cupin domain-containing protein</fullName>
    </submittedName>
</protein>
<dbReference type="SUPFAM" id="SSF51182">
    <property type="entry name" value="RmlC-like cupins"/>
    <property type="match status" value="1"/>
</dbReference>
<evidence type="ECO:0000259" key="1">
    <source>
        <dbReference type="Pfam" id="PF05899"/>
    </source>
</evidence>
<proteinExistence type="predicted"/>
<sequence>MTELLPGGQNGVVHGRGAIVPLEPVPAAEIDHGSPRQGAIDLGAIGGAEVGIWELRDGAVVDTEIDELFVVISGGATVELLDEGRSVDVKTGDVMRLTAGTRTRWTVEDHIRKVYLAAE</sequence>
<organism evidence="2 3">
    <name type="scientific">Leucobacter weissii</name>
    <dbReference type="NCBI Taxonomy" id="1983706"/>
    <lineage>
        <taxon>Bacteria</taxon>
        <taxon>Bacillati</taxon>
        <taxon>Actinomycetota</taxon>
        <taxon>Actinomycetes</taxon>
        <taxon>Micrococcales</taxon>
        <taxon>Microbacteriaceae</taxon>
        <taxon>Leucobacter</taxon>
    </lineage>
</organism>
<dbReference type="RefSeq" id="WP_208095307.1">
    <property type="nucleotide sequence ID" value="NZ_JAGDYM010000003.1"/>
</dbReference>
<dbReference type="Gene3D" id="2.60.120.10">
    <property type="entry name" value="Jelly Rolls"/>
    <property type="match status" value="1"/>
</dbReference>
<reference evidence="2" key="1">
    <citation type="submission" date="2021-03" db="EMBL/GenBank/DDBJ databases">
        <title>Leucobacter chromiisoli sp. nov., isolated from chromium-containing soil of chemical plant.</title>
        <authorList>
            <person name="Xu Z."/>
        </authorList>
    </citation>
    <scope>NUCLEOTIDE SEQUENCE</scope>
    <source>
        <strain evidence="2">S27</strain>
    </source>
</reference>
<keyword evidence="3" id="KW-1185">Reference proteome</keyword>
<dbReference type="AlphaFoldDB" id="A0A939SAP1"/>
<dbReference type="Proteomes" id="UP000664382">
    <property type="component" value="Unassembled WGS sequence"/>
</dbReference>
<dbReference type="InterPro" id="IPR011051">
    <property type="entry name" value="RmlC_Cupin_sf"/>
</dbReference>
<dbReference type="PANTHER" id="PTHR40943:SF1">
    <property type="entry name" value="CYTOPLASMIC PROTEIN"/>
    <property type="match status" value="1"/>
</dbReference>
<dbReference type="Pfam" id="PF05899">
    <property type="entry name" value="Cupin_3"/>
    <property type="match status" value="1"/>
</dbReference>
<dbReference type="EMBL" id="JAGDYM010000003">
    <property type="protein sequence ID" value="MBO1900670.1"/>
    <property type="molecule type" value="Genomic_DNA"/>
</dbReference>
<accession>A0A939SAP1</accession>
<feature type="domain" description="(S)-ureidoglycine aminohydrolase cupin" evidence="1">
    <location>
        <begin position="46"/>
        <end position="115"/>
    </location>
</feature>
<comment type="caution">
    <text evidence="2">The sequence shown here is derived from an EMBL/GenBank/DDBJ whole genome shotgun (WGS) entry which is preliminary data.</text>
</comment>
<name>A0A939SAP1_9MICO</name>
<dbReference type="InterPro" id="IPR014710">
    <property type="entry name" value="RmlC-like_jellyroll"/>
</dbReference>